<organism evidence="2 3">
    <name type="scientific">Tanacetum coccineum</name>
    <dbReference type="NCBI Taxonomy" id="301880"/>
    <lineage>
        <taxon>Eukaryota</taxon>
        <taxon>Viridiplantae</taxon>
        <taxon>Streptophyta</taxon>
        <taxon>Embryophyta</taxon>
        <taxon>Tracheophyta</taxon>
        <taxon>Spermatophyta</taxon>
        <taxon>Magnoliopsida</taxon>
        <taxon>eudicotyledons</taxon>
        <taxon>Gunneridae</taxon>
        <taxon>Pentapetalae</taxon>
        <taxon>asterids</taxon>
        <taxon>campanulids</taxon>
        <taxon>Asterales</taxon>
        <taxon>Asteraceae</taxon>
        <taxon>Asteroideae</taxon>
        <taxon>Anthemideae</taxon>
        <taxon>Anthemidinae</taxon>
        <taxon>Tanacetum</taxon>
    </lineage>
</organism>
<keyword evidence="3" id="KW-1185">Reference proteome</keyword>
<sequence>MIRLCVRFATFLWNKVPTLSSLVTQLFLLFDISFVFAQVLCSLPFPYVPMSVRCFVYDISITVLDIEINPKLFLTYMLQGLSVLEEQDADNHMLTLKLGVHVMLLRNINHQRGLCNGTHMVITKLKEHVIEGKIISGSHAGKYAYLPRMRPMPSFRKRYCEECNQCLHLEKDIVKAKDGLTYSI</sequence>
<dbReference type="EMBL" id="BQNB010009646">
    <property type="protein sequence ID" value="GJS66419.1"/>
    <property type="molecule type" value="Genomic_DNA"/>
</dbReference>
<comment type="caution">
    <text evidence="2">The sequence shown here is derived from an EMBL/GenBank/DDBJ whole genome shotgun (WGS) entry which is preliminary data.</text>
</comment>
<feature type="domain" description="DNA helicase Pif1-like 2B" evidence="1">
    <location>
        <begin position="89"/>
        <end position="125"/>
    </location>
</feature>
<evidence type="ECO:0000259" key="1">
    <source>
        <dbReference type="Pfam" id="PF21530"/>
    </source>
</evidence>
<reference evidence="2" key="2">
    <citation type="submission" date="2022-01" db="EMBL/GenBank/DDBJ databases">
        <authorList>
            <person name="Yamashiro T."/>
            <person name="Shiraishi A."/>
            <person name="Satake H."/>
            <person name="Nakayama K."/>
        </authorList>
    </citation>
    <scope>NUCLEOTIDE SEQUENCE</scope>
</reference>
<dbReference type="PANTHER" id="PTHR23274:SF48">
    <property type="entry name" value="ATP-DEPENDENT DNA HELICASE"/>
    <property type="match status" value="1"/>
</dbReference>
<gene>
    <name evidence="2" type="ORF">Tco_0680983</name>
</gene>
<dbReference type="Proteomes" id="UP001151760">
    <property type="component" value="Unassembled WGS sequence"/>
</dbReference>
<protein>
    <submittedName>
        <fullName evidence="2">ATP-dependent DNA helicase PIF1-like protein</fullName>
    </submittedName>
</protein>
<feature type="non-terminal residue" evidence="2">
    <location>
        <position position="184"/>
    </location>
</feature>
<evidence type="ECO:0000313" key="2">
    <source>
        <dbReference type="EMBL" id="GJS66419.1"/>
    </source>
</evidence>
<dbReference type="Pfam" id="PF21530">
    <property type="entry name" value="Pif1_2B_dom"/>
    <property type="match status" value="1"/>
</dbReference>
<evidence type="ECO:0000313" key="3">
    <source>
        <dbReference type="Proteomes" id="UP001151760"/>
    </source>
</evidence>
<name>A0ABQ4XMC0_9ASTR</name>
<proteinExistence type="predicted"/>
<reference evidence="2" key="1">
    <citation type="journal article" date="2022" name="Int. J. Mol. Sci.">
        <title>Draft Genome of Tanacetum Coccineum: Genomic Comparison of Closely Related Tanacetum-Family Plants.</title>
        <authorList>
            <person name="Yamashiro T."/>
            <person name="Shiraishi A."/>
            <person name="Nakayama K."/>
            <person name="Satake H."/>
        </authorList>
    </citation>
    <scope>NUCLEOTIDE SEQUENCE</scope>
</reference>
<accession>A0ABQ4XMC0</accession>
<dbReference type="PANTHER" id="PTHR23274">
    <property type="entry name" value="DNA HELICASE-RELATED"/>
    <property type="match status" value="1"/>
</dbReference>
<dbReference type="InterPro" id="IPR049163">
    <property type="entry name" value="Pif1-like_2B_dom"/>
</dbReference>